<dbReference type="Pfam" id="PF00534">
    <property type="entry name" value="Glycos_transf_1"/>
    <property type="match status" value="1"/>
</dbReference>
<name>A0ABQ3BVZ0_9FLAO</name>
<dbReference type="GeneID" id="94369695"/>
<protein>
    <submittedName>
        <fullName evidence="2">Glycosyl transferase</fullName>
    </submittedName>
</protein>
<accession>A0ABQ3BVZ0</accession>
<dbReference type="PANTHER" id="PTHR12526:SF630">
    <property type="entry name" value="GLYCOSYLTRANSFERASE"/>
    <property type="match status" value="1"/>
</dbReference>
<keyword evidence="3" id="KW-1185">Reference proteome</keyword>
<evidence type="ECO:0000259" key="1">
    <source>
        <dbReference type="Pfam" id="PF00534"/>
    </source>
</evidence>
<dbReference type="Proteomes" id="UP000615593">
    <property type="component" value="Unassembled WGS sequence"/>
</dbReference>
<dbReference type="SUPFAM" id="SSF53756">
    <property type="entry name" value="UDP-Glycosyltransferase/glycogen phosphorylase"/>
    <property type="match status" value="1"/>
</dbReference>
<keyword evidence="2" id="KW-0808">Transferase</keyword>
<sequence>MRLIQFTAADGWRGHEQKIIYLYEAFKAFGYVEDQWIVCPNNSEVYKRATAKNMQVIGFDFKSEYDFKFAKEFKKIAKDKNADIVFLHSSKAQTLAVLSSFIYRMKTPLVLCRTLIRRVDTNFLRKWKYNYNGIKKIICVSHPVVDVLKYAVKDHRKLCVVGSVTDINKFPHQEPTGKLRKEYGIDNSLPIIGNIAEFTGFKDHHTWVKTVAILVKKHQLQAKFILVGKGALKEEIRNLVKELDLEDHIIFAGFRKDIPEILPDFDLFMFTSNNEPTGGVLLESYACKVPIVAANAGGIPEVVIDQKTGLLAEVGNPEDFADKVMQLLADQALQEKFKENGYQYLIDNFTKDVIAKKMFDELNEVVKNNR</sequence>
<gene>
    <name evidence="2" type="ORF">GCM10008088_20320</name>
</gene>
<dbReference type="Gene3D" id="3.40.50.2000">
    <property type="entry name" value="Glycogen Phosphorylase B"/>
    <property type="match status" value="2"/>
</dbReference>
<dbReference type="InterPro" id="IPR001296">
    <property type="entry name" value="Glyco_trans_1"/>
</dbReference>
<reference evidence="3" key="1">
    <citation type="journal article" date="2019" name="Int. J. Syst. Evol. Microbiol.">
        <title>The Global Catalogue of Microorganisms (GCM) 10K type strain sequencing project: providing services to taxonomists for standard genome sequencing and annotation.</title>
        <authorList>
            <consortium name="The Broad Institute Genomics Platform"/>
            <consortium name="The Broad Institute Genome Sequencing Center for Infectious Disease"/>
            <person name="Wu L."/>
            <person name="Ma J."/>
        </authorList>
    </citation>
    <scope>NUCLEOTIDE SEQUENCE [LARGE SCALE GENOMIC DNA]</scope>
    <source>
        <strain evidence="3">KCTC 12708</strain>
    </source>
</reference>
<evidence type="ECO:0000313" key="3">
    <source>
        <dbReference type="Proteomes" id="UP000615593"/>
    </source>
</evidence>
<comment type="caution">
    <text evidence="2">The sequence shown here is derived from an EMBL/GenBank/DDBJ whole genome shotgun (WGS) entry which is preliminary data.</text>
</comment>
<dbReference type="CDD" id="cd03801">
    <property type="entry name" value="GT4_PimA-like"/>
    <property type="match status" value="1"/>
</dbReference>
<dbReference type="RefSeq" id="WP_027884575.1">
    <property type="nucleotide sequence ID" value="NZ_BMWY01000005.1"/>
</dbReference>
<organism evidence="2 3">
    <name type="scientific">Mesonia mobilis</name>
    <dbReference type="NCBI Taxonomy" id="369791"/>
    <lineage>
        <taxon>Bacteria</taxon>
        <taxon>Pseudomonadati</taxon>
        <taxon>Bacteroidota</taxon>
        <taxon>Flavobacteriia</taxon>
        <taxon>Flavobacteriales</taxon>
        <taxon>Flavobacteriaceae</taxon>
        <taxon>Mesonia</taxon>
    </lineage>
</organism>
<feature type="domain" description="Glycosyl transferase family 1" evidence="1">
    <location>
        <begin position="178"/>
        <end position="343"/>
    </location>
</feature>
<proteinExistence type="predicted"/>
<dbReference type="EMBL" id="BMWY01000005">
    <property type="protein sequence ID" value="GGZ58673.1"/>
    <property type="molecule type" value="Genomic_DNA"/>
</dbReference>
<dbReference type="PANTHER" id="PTHR12526">
    <property type="entry name" value="GLYCOSYLTRANSFERASE"/>
    <property type="match status" value="1"/>
</dbReference>
<dbReference type="GO" id="GO:0016740">
    <property type="term" value="F:transferase activity"/>
    <property type="evidence" value="ECO:0007669"/>
    <property type="project" value="UniProtKB-KW"/>
</dbReference>
<evidence type="ECO:0000313" key="2">
    <source>
        <dbReference type="EMBL" id="GGZ58673.1"/>
    </source>
</evidence>